<proteinExistence type="inferred from homology"/>
<dbReference type="GO" id="GO:0019915">
    <property type="term" value="P:lipid storage"/>
    <property type="evidence" value="ECO:0007669"/>
    <property type="project" value="InterPro"/>
</dbReference>
<name>A0AAD5UQ87_9FUNG</name>
<dbReference type="Pfam" id="PF10230">
    <property type="entry name" value="LIDHydrolase"/>
    <property type="match status" value="1"/>
</dbReference>
<dbReference type="InterPro" id="IPR019363">
    <property type="entry name" value="LDAH"/>
</dbReference>
<keyword evidence="5" id="KW-0812">Transmembrane</keyword>
<accession>A0AAD5UQ87</accession>
<dbReference type="PANTHER" id="PTHR13390">
    <property type="entry name" value="LIPASE"/>
    <property type="match status" value="1"/>
</dbReference>
<comment type="caution">
    <text evidence="7">The sequence shown here is derived from an EMBL/GenBank/DDBJ whole genome shotgun (WGS) entry which is preliminary data.</text>
</comment>
<keyword evidence="4" id="KW-0378">Hydrolase</keyword>
<evidence type="ECO:0000313" key="6">
    <source>
        <dbReference type="EMBL" id="KAJ3262344.1"/>
    </source>
</evidence>
<dbReference type="Gene3D" id="3.40.50.1820">
    <property type="entry name" value="alpha/beta hydrolase"/>
    <property type="match status" value="1"/>
</dbReference>
<dbReference type="Proteomes" id="UP001210925">
    <property type="component" value="Unassembled WGS sequence"/>
</dbReference>
<comment type="similarity">
    <text evidence="2">Belongs to the AB hydrolase superfamily. LDAH family.</text>
</comment>
<keyword evidence="3" id="KW-0551">Lipid droplet</keyword>
<evidence type="ECO:0008006" key="9">
    <source>
        <dbReference type="Google" id="ProtNLM"/>
    </source>
</evidence>
<feature type="transmembrane region" description="Helical" evidence="5">
    <location>
        <begin position="156"/>
        <end position="178"/>
    </location>
</feature>
<evidence type="ECO:0000256" key="2">
    <source>
        <dbReference type="ARBA" id="ARBA00008300"/>
    </source>
</evidence>
<dbReference type="InterPro" id="IPR029058">
    <property type="entry name" value="AB_hydrolase_fold"/>
</dbReference>
<evidence type="ECO:0000313" key="7">
    <source>
        <dbReference type="EMBL" id="KAJ3262370.1"/>
    </source>
</evidence>
<evidence type="ECO:0000256" key="1">
    <source>
        <dbReference type="ARBA" id="ARBA00004502"/>
    </source>
</evidence>
<evidence type="ECO:0000313" key="8">
    <source>
        <dbReference type="Proteomes" id="UP001210925"/>
    </source>
</evidence>
<dbReference type="EMBL" id="JADGKB010000002">
    <property type="protein sequence ID" value="KAJ3262370.1"/>
    <property type="molecule type" value="Genomic_DNA"/>
</dbReference>
<keyword evidence="8" id="KW-1185">Reference proteome</keyword>
<dbReference type="GO" id="GO:0016298">
    <property type="term" value="F:lipase activity"/>
    <property type="evidence" value="ECO:0007669"/>
    <property type="project" value="InterPro"/>
</dbReference>
<sequence>MSKSAKVMSKIVEINGIKTELTHYSSKETDHCLIFFPGNPGLASFYVEFLSKIHDELNGDLDIICCSYPGHSPADGSMLNLDEQIQHKIDLVDYLSESLSDTKFYIGGHSIGAHMAINVIKHRPNHNIVKVFALFPTLHGMAETPRGKEVSKITGAVARSVIAWVVVVLNILPMALLVKICQLVTKQPKPMAQVTVQQLCRYNTIKSVLHLADWEMKQVIELDKDTINKHCDKLVMYYSQDDGWVPMDYYHEIKAEFPDVEIHLCKDGMDHAFVTHHSVAMGVKMAGWIRNLIK</sequence>
<gene>
    <name evidence="6" type="ORF">HK103_002758</name>
    <name evidence="7" type="ORF">HK103_002785</name>
</gene>
<dbReference type="SUPFAM" id="SSF53474">
    <property type="entry name" value="alpha/beta-Hydrolases"/>
    <property type="match status" value="1"/>
</dbReference>
<keyword evidence="5" id="KW-1133">Transmembrane helix</keyword>
<dbReference type="EMBL" id="JADGKB010000002">
    <property type="protein sequence ID" value="KAJ3262344.1"/>
    <property type="molecule type" value="Genomic_DNA"/>
</dbReference>
<evidence type="ECO:0000256" key="5">
    <source>
        <dbReference type="SAM" id="Phobius"/>
    </source>
</evidence>
<dbReference type="PANTHER" id="PTHR13390:SF0">
    <property type="entry name" value="LIPID DROPLET-ASSOCIATED HYDROLASE"/>
    <property type="match status" value="1"/>
</dbReference>
<dbReference type="GO" id="GO:0005811">
    <property type="term" value="C:lipid droplet"/>
    <property type="evidence" value="ECO:0007669"/>
    <property type="project" value="UniProtKB-SubCell"/>
</dbReference>
<keyword evidence="5" id="KW-0472">Membrane</keyword>
<comment type="subcellular location">
    <subcellularLocation>
        <location evidence="1">Lipid droplet</location>
    </subcellularLocation>
</comment>
<organism evidence="7 8">
    <name type="scientific">Boothiomyces macroporosus</name>
    <dbReference type="NCBI Taxonomy" id="261099"/>
    <lineage>
        <taxon>Eukaryota</taxon>
        <taxon>Fungi</taxon>
        <taxon>Fungi incertae sedis</taxon>
        <taxon>Chytridiomycota</taxon>
        <taxon>Chytridiomycota incertae sedis</taxon>
        <taxon>Chytridiomycetes</taxon>
        <taxon>Rhizophydiales</taxon>
        <taxon>Terramycetaceae</taxon>
        <taxon>Boothiomyces</taxon>
    </lineage>
</organism>
<evidence type="ECO:0000256" key="4">
    <source>
        <dbReference type="ARBA" id="ARBA00022801"/>
    </source>
</evidence>
<evidence type="ECO:0000256" key="3">
    <source>
        <dbReference type="ARBA" id="ARBA00022677"/>
    </source>
</evidence>
<protein>
    <recommendedName>
        <fullName evidence="9">Lipid droplet-associated hydrolase</fullName>
    </recommendedName>
</protein>
<reference evidence="7" key="1">
    <citation type="submission" date="2020-05" db="EMBL/GenBank/DDBJ databases">
        <title>Phylogenomic resolution of chytrid fungi.</title>
        <authorList>
            <person name="Stajich J.E."/>
            <person name="Amses K."/>
            <person name="Simmons R."/>
            <person name="Seto K."/>
            <person name="Myers J."/>
            <person name="Bonds A."/>
            <person name="Quandt C.A."/>
            <person name="Barry K."/>
            <person name="Liu P."/>
            <person name="Grigoriev I."/>
            <person name="Longcore J.E."/>
            <person name="James T.Y."/>
        </authorList>
    </citation>
    <scope>NUCLEOTIDE SEQUENCE</scope>
    <source>
        <strain evidence="7">PLAUS21</strain>
    </source>
</reference>
<dbReference type="AlphaFoldDB" id="A0AAD5UQ87"/>